<comment type="caution">
    <text evidence="3">The sequence shown here is derived from an EMBL/GenBank/DDBJ whole genome shotgun (WGS) entry which is preliminary data.</text>
</comment>
<dbReference type="PROSITE" id="PS51257">
    <property type="entry name" value="PROKAR_LIPOPROTEIN"/>
    <property type="match status" value="1"/>
</dbReference>
<feature type="signal peptide" evidence="2">
    <location>
        <begin position="1"/>
        <end position="26"/>
    </location>
</feature>
<evidence type="ECO:0000256" key="2">
    <source>
        <dbReference type="SAM" id="SignalP"/>
    </source>
</evidence>
<keyword evidence="2" id="KW-0732">Signal</keyword>
<dbReference type="AlphaFoldDB" id="A0A059F645"/>
<accession>A0A059F645</accession>
<dbReference type="EMBL" id="ARYJ01000017">
    <property type="protein sequence ID" value="KCZ83820.1"/>
    <property type="molecule type" value="Genomic_DNA"/>
</dbReference>
<organism evidence="3 4">
    <name type="scientific">Hyphomonas jannaschiana VP2</name>
    <dbReference type="NCBI Taxonomy" id="1280952"/>
    <lineage>
        <taxon>Bacteria</taxon>
        <taxon>Pseudomonadati</taxon>
        <taxon>Pseudomonadota</taxon>
        <taxon>Alphaproteobacteria</taxon>
        <taxon>Hyphomonadales</taxon>
        <taxon>Hyphomonadaceae</taxon>
        <taxon>Hyphomonas</taxon>
    </lineage>
</organism>
<dbReference type="OrthoDB" id="7620301at2"/>
<dbReference type="RefSeq" id="WP_035584560.1">
    <property type="nucleotide sequence ID" value="NZ_ARYJ01000017.1"/>
</dbReference>
<sequence length="83" mass="8219">MNRADFRPAGRVLGGLALLAALGACASGTEIRAVNAPGAYEPVAVVAAVEPEDGPQVNQWGGIIPDAKPVTPVDDGALGEIGG</sequence>
<gene>
    <name evidence="3" type="ORF">HJA_16639</name>
</gene>
<feature type="chain" id="PRO_5001571998" description="Lipoprotein" evidence="2">
    <location>
        <begin position="27"/>
        <end position="83"/>
    </location>
</feature>
<reference evidence="3 4" key="1">
    <citation type="journal article" date="2014" name="Antonie Van Leeuwenhoek">
        <title>Hyphomonas beringensis sp. nov. and Hyphomonas chukchiensis sp. nov., isolated from surface seawater of the Bering Sea and Chukchi Sea.</title>
        <authorList>
            <person name="Li C."/>
            <person name="Lai Q."/>
            <person name="Li G."/>
            <person name="Dong C."/>
            <person name="Wang J."/>
            <person name="Liao Y."/>
            <person name="Shao Z."/>
        </authorList>
    </citation>
    <scope>NUCLEOTIDE SEQUENCE [LARGE SCALE GENOMIC DNA]</scope>
    <source>
        <strain evidence="3 4">VP2</strain>
    </source>
</reference>
<dbReference type="Proteomes" id="UP000024816">
    <property type="component" value="Unassembled WGS sequence"/>
</dbReference>
<feature type="region of interest" description="Disordered" evidence="1">
    <location>
        <begin position="60"/>
        <end position="83"/>
    </location>
</feature>
<dbReference type="STRING" id="1280952.HJA_16639"/>
<evidence type="ECO:0000256" key="1">
    <source>
        <dbReference type="SAM" id="MobiDB-lite"/>
    </source>
</evidence>
<dbReference type="PATRIC" id="fig|1280952.3.peg.3330"/>
<keyword evidence="4" id="KW-1185">Reference proteome</keyword>
<name>A0A059F645_9PROT</name>
<protein>
    <recommendedName>
        <fullName evidence="5">Lipoprotein</fullName>
    </recommendedName>
</protein>
<evidence type="ECO:0008006" key="5">
    <source>
        <dbReference type="Google" id="ProtNLM"/>
    </source>
</evidence>
<evidence type="ECO:0000313" key="4">
    <source>
        <dbReference type="Proteomes" id="UP000024816"/>
    </source>
</evidence>
<evidence type="ECO:0000313" key="3">
    <source>
        <dbReference type="EMBL" id="KCZ83820.1"/>
    </source>
</evidence>
<proteinExistence type="predicted"/>